<dbReference type="AlphaFoldDB" id="A0A856MLB5"/>
<reference evidence="2 3" key="1">
    <citation type="submission" date="2018-06" db="EMBL/GenBank/DDBJ databases">
        <title>Comparative genomics of Brasilonema spp. strains.</title>
        <authorList>
            <person name="Alvarenga D.O."/>
            <person name="Fiore M.F."/>
            <person name="Varani A.M."/>
        </authorList>
    </citation>
    <scope>NUCLEOTIDE SEQUENCE [LARGE SCALE GENOMIC DNA]</scope>
    <source>
        <strain evidence="2 3">CENA114</strain>
    </source>
</reference>
<dbReference type="Proteomes" id="UP000503129">
    <property type="component" value="Chromosome"/>
</dbReference>
<accession>A0A856MLB5</accession>
<sequence length="59" mass="6283">MKSTYAASSGRSPTSAPARSPKTRGNSIGRVQGQAQTQRTKHSVVNKQSKSTPNKQKIA</sequence>
<gene>
    <name evidence="2" type="ORF">DP114_19060</name>
</gene>
<evidence type="ECO:0000313" key="3">
    <source>
        <dbReference type="Proteomes" id="UP000503129"/>
    </source>
</evidence>
<keyword evidence="3" id="KW-1185">Reference proteome</keyword>
<dbReference type="KEGG" id="bsen:DP114_19060"/>
<proteinExistence type="predicted"/>
<evidence type="ECO:0000313" key="2">
    <source>
        <dbReference type="EMBL" id="QDL09716.1"/>
    </source>
</evidence>
<feature type="compositionally biased region" description="Polar residues" evidence="1">
    <location>
        <begin position="1"/>
        <end position="17"/>
    </location>
</feature>
<feature type="compositionally biased region" description="Polar residues" evidence="1">
    <location>
        <begin position="45"/>
        <end position="59"/>
    </location>
</feature>
<organism evidence="2 3">
    <name type="scientific">Brasilonema sennae CENA114</name>
    <dbReference type="NCBI Taxonomy" id="415709"/>
    <lineage>
        <taxon>Bacteria</taxon>
        <taxon>Bacillati</taxon>
        <taxon>Cyanobacteriota</taxon>
        <taxon>Cyanophyceae</taxon>
        <taxon>Nostocales</taxon>
        <taxon>Scytonemataceae</taxon>
        <taxon>Brasilonema</taxon>
        <taxon>Bromeliae group (in: Brasilonema)</taxon>
    </lineage>
</organism>
<evidence type="ECO:0000256" key="1">
    <source>
        <dbReference type="SAM" id="MobiDB-lite"/>
    </source>
</evidence>
<name>A0A856MLB5_9CYAN</name>
<feature type="region of interest" description="Disordered" evidence="1">
    <location>
        <begin position="1"/>
        <end position="59"/>
    </location>
</feature>
<dbReference type="EMBL" id="CP030118">
    <property type="protein sequence ID" value="QDL09716.1"/>
    <property type="molecule type" value="Genomic_DNA"/>
</dbReference>
<protein>
    <submittedName>
        <fullName evidence="2">Uncharacterized protein</fullName>
    </submittedName>
</protein>